<dbReference type="SUPFAM" id="SSF55073">
    <property type="entry name" value="Nucleotide cyclase"/>
    <property type="match status" value="1"/>
</dbReference>
<proteinExistence type="predicted"/>
<dbReference type="EMBL" id="FTOE01000002">
    <property type="protein sequence ID" value="SIS59167.1"/>
    <property type="molecule type" value="Genomic_DNA"/>
</dbReference>
<dbReference type="GO" id="GO:0043709">
    <property type="term" value="P:cell adhesion involved in single-species biofilm formation"/>
    <property type="evidence" value="ECO:0007669"/>
    <property type="project" value="TreeGrafter"/>
</dbReference>
<evidence type="ECO:0000313" key="5">
    <source>
        <dbReference type="EMBL" id="SIS59167.1"/>
    </source>
</evidence>
<feature type="domain" description="GGDEF" evidence="4">
    <location>
        <begin position="225"/>
        <end position="367"/>
    </location>
</feature>
<comment type="catalytic activity">
    <reaction evidence="3">
        <text>2 GTP = 3',3'-c-di-GMP + 2 diphosphate</text>
        <dbReference type="Rhea" id="RHEA:24898"/>
        <dbReference type="ChEBI" id="CHEBI:33019"/>
        <dbReference type="ChEBI" id="CHEBI:37565"/>
        <dbReference type="ChEBI" id="CHEBI:58805"/>
        <dbReference type="EC" id="2.7.7.65"/>
    </reaction>
</comment>
<dbReference type="SMART" id="SM00267">
    <property type="entry name" value="GGDEF"/>
    <property type="match status" value="1"/>
</dbReference>
<evidence type="ECO:0000256" key="2">
    <source>
        <dbReference type="ARBA" id="ARBA00012528"/>
    </source>
</evidence>
<dbReference type="NCBIfam" id="TIGR00254">
    <property type="entry name" value="GGDEF"/>
    <property type="match status" value="1"/>
</dbReference>
<reference evidence="6" key="1">
    <citation type="submission" date="2017-01" db="EMBL/GenBank/DDBJ databases">
        <authorList>
            <person name="Varghese N."/>
            <person name="Submissions S."/>
        </authorList>
    </citation>
    <scope>NUCLEOTIDE SEQUENCE [LARGE SCALE GENOMIC DNA]</scope>
    <source>
        <strain evidence="6">DSM 22306</strain>
    </source>
</reference>
<gene>
    <name evidence="5" type="ORF">SAMN05421760_102326</name>
</gene>
<dbReference type="InterPro" id="IPR029787">
    <property type="entry name" value="Nucleotide_cyclase"/>
</dbReference>
<evidence type="ECO:0000256" key="1">
    <source>
        <dbReference type="ARBA" id="ARBA00001946"/>
    </source>
</evidence>
<dbReference type="InterPro" id="IPR050469">
    <property type="entry name" value="Diguanylate_Cyclase"/>
</dbReference>
<dbReference type="Gene3D" id="3.30.450.40">
    <property type="match status" value="1"/>
</dbReference>
<dbReference type="AlphaFoldDB" id="A0A1N7KC42"/>
<dbReference type="CDD" id="cd01949">
    <property type="entry name" value="GGDEF"/>
    <property type="match status" value="1"/>
</dbReference>
<dbReference type="InterPro" id="IPR007435">
    <property type="entry name" value="DUF484"/>
</dbReference>
<dbReference type="GO" id="GO:1902201">
    <property type="term" value="P:negative regulation of bacterial-type flagellum-dependent cell motility"/>
    <property type="evidence" value="ECO:0007669"/>
    <property type="project" value="TreeGrafter"/>
</dbReference>
<dbReference type="InterPro" id="IPR029016">
    <property type="entry name" value="GAF-like_dom_sf"/>
</dbReference>
<sequence>MQNMDKKSLESDNIELKRALRLTAKKIEHNETILKRFFDVELRLLACNKLSDLLDLLLNHFKETFRLSAVSVFLFDPEQIALDLLDEIPATDRSRIRLEPDQRLLRQLYPDHRLKAGEIDQNIRNIIFPDNPYILSVAMLPLIRQNCLIGSLHFGAQDIHRYTVDYRYDYLAHLSSVISVCIENCVNHENLQRLSIIDMLTGAHNRRAFDIEIVREITRSDRTHEPLSCLFIDLDFFKKVNDTYGHQTGDRVLRTIGQLLKQQLRKTDLVARFGGEEFSILLPGCAKEQAASVAENIRQKIATQIYRSVEGTPFRITTSLGYSTYLPDQTQCAKNQKKQASLLLHSSDEALYEAKRLGRNRLCYKACAKPSPSSSITELITN</sequence>
<dbReference type="Proteomes" id="UP000185999">
    <property type="component" value="Unassembled WGS sequence"/>
</dbReference>
<dbReference type="GO" id="GO:0005886">
    <property type="term" value="C:plasma membrane"/>
    <property type="evidence" value="ECO:0007669"/>
    <property type="project" value="TreeGrafter"/>
</dbReference>
<dbReference type="GO" id="GO:0052621">
    <property type="term" value="F:diguanylate cyclase activity"/>
    <property type="evidence" value="ECO:0007669"/>
    <property type="project" value="UniProtKB-EC"/>
</dbReference>
<evidence type="ECO:0000256" key="3">
    <source>
        <dbReference type="ARBA" id="ARBA00034247"/>
    </source>
</evidence>
<dbReference type="STRING" id="619304.SAMN05421760_102326"/>
<dbReference type="EC" id="2.7.7.65" evidence="2"/>
<dbReference type="PANTHER" id="PTHR45138">
    <property type="entry name" value="REGULATORY COMPONENTS OF SENSORY TRANSDUCTION SYSTEM"/>
    <property type="match status" value="1"/>
</dbReference>
<comment type="cofactor">
    <cofactor evidence="1">
        <name>Mg(2+)</name>
        <dbReference type="ChEBI" id="CHEBI:18420"/>
    </cofactor>
</comment>
<dbReference type="SUPFAM" id="SSF55781">
    <property type="entry name" value="GAF domain-like"/>
    <property type="match status" value="1"/>
</dbReference>
<evidence type="ECO:0000313" key="6">
    <source>
        <dbReference type="Proteomes" id="UP000185999"/>
    </source>
</evidence>
<dbReference type="Pfam" id="PF04340">
    <property type="entry name" value="DUF484"/>
    <property type="match status" value="1"/>
</dbReference>
<dbReference type="PANTHER" id="PTHR45138:SF9">
    <property type="entry name" value="DIGUANYLATE CYCLASE DGCM-RELATED"/>
    <property type="match status" value="1"/>
</dbReference>
<organism evidence="5 6">
    <name type="scientific">Neptunomonas antarctica</name>
    <dbReference type="NCBI Taxonomy" id="619304"/>
    <lineage>
        <taxon>Bacteria</taxon>
        <taxon>Pseudomonadati</taxon>
        <taxon>Pseudomonadota</taxon>
        <taxon>Gammaproteobacteria</taxon>
        <taxon>Oceanospirillales</taxon>
        <taxon>Oceanospirillaceae</taxon>
        <taxon>Neptunomonas</taxon>
    </lineage>
</organism>
<dbReference type="InterPro" id="IPR043128">
    <property type="entry name" value="Rev_trsase/Diguanyl_cyclase"/>
</dbReference>
<dbReference type="InterPro" id="IPR000160">
    <property type="entry name" value="GGDEF_dom"/>
</dbReference>
<evidence type="ECO:0000259" key="4">
    <source>
        <dbReference type="PROSITE" id="PS50887"/>
    </source>
</evidence>
<dbReference type="FunFam" id="3.30.70.270:FF:000001">
    <property type="entry name" value="Diguanylate cyclase domain protein"/>
    <property type="match status" value="1"/>
</dbReference>
<protein>
    <recommendedName>
        <fullName evidence="2">diguanylate cyclase</fullName>
        <ecNumber evidence="2">2.7.7.65</ecNumber>
    </recommendedName>
</protein>
<name>A0A1N7KC42_9GAMM</name>
<dbReference type="PROSITE" id="PS50887">
    <property type="entry name" value="GGDEF"/>
    <property type="match status" value="1"/>
</dbReference>
<dbReference type="Gene3D" id="3.30.70.270">
    <property type="match status" value="1"/>
</dbReference>
<accession>A0A1N7KC42</accession>
<dbReference type="Pfam" id="PF00990">
    <property type="entry name" value="GGDEF"/>
    <property type="match status" value="1"/>
</dbReference>
<keyword evidence="6" id="KW-1185">Reference proteome</keyword>